<dbReference type="Proteomes" id="UP000599074">
    <property type="component" value="Unassembled WGS sequence"/>
</dbReference>
<evidence type="ECO:0008006" key="4">
    <source>
        <dbReference type="Google" id="ProtNLM"/>
    </source>
</evidence>
<dbReference type="PROSITE" id="PS51257">
    <property type="entry name" value="PROKAR_LIPOPROTEIN"/>
    <property type="match status" value="1"/>
</dbReference>
<name>A0A8J3TBM7_9ACTN</name>
<protein>
    <recommendedName>
        <fullName evidence="4">Lipoprotein</fullName>
    </recommendedName>
</protein>
<dbReference type="RefSeq" id="WP_168115967.1">
    <property type="nucleotide sequence ID" value="NZ_BOON01000028.1"/>
</dbReference>
<proteinExistence type="predicted"/>
<dbReference type="EMBL" id="BOON01000028">
    <property type="protein sequence ID" value="GII23334.1"/>
    <property type="molecule type" value="Genomic_DNA"/>
</dbReference>
<organism evidence="2 3">
    <name type="scientific">Planosporangium mesophilum</name>
    <dbReference type="NCBI Taxonomy" id="689768"/>
    <lineage>
        <taxon>Bacteria</taxon>
        <taxon>Bacillati</taxon>
        <taxon>Actinomycetota</taxon>
        <taxon>Actinomycetes</taxon>
        <taxon>Micromonosporales</taxon>
        <taxon>Micromonosporaceae</taxon>
        <taxon>Planosporangium</taxon>
    </lineage>
</organism>
<evidence type="ECO:0000256" key="1">
    <source>
        <dbReference type="SAM" id="SignalP"/>
    </source>
</evidence>
<dbReference type="AlphaFoldDB" id="A0A8J3TBM7"/>
<sequence length="172" mass="17758">MVRPRWMLWLAGVAVLGGCTAGPTPADQGVLPNGESLGELRQQAHEALDRYDQAVIAAAGWGPVSGSPRPWGSPPGIAIESAAGSRSGTQLTVTFTGARGPATQSCGADYHAEPVESANAVVVIVIAQPHSYAETCLLVGYTRMAALNLARPLGQRAVLEVRQGQPVPVTPG</sequence>
<feature type="chain" id="PRO_5035146216" description="Lipoprotein" evidence="1">
    <location>
        <begin position="27"/>
        <end position="172"/>
    </location>
</feature>
<keyword evidence="3" id="KW-1185">Reference proteome</keyword>
<comment type="caution">
    <text evidence="2">The sequence shown here is derived from an EMBL/GenBank/DDBJ whole genome shotgun (WGS) entry which is preliminary data.</text>
</comment>
<keyword evidence="1" id="KW-0732">Signal</keyword>
<reference evidence="2" key="1">
    <citation type="submission" date="2021-01" db="EMBL/GenBank/DDBJ databases">
        <title>Whole genome shotgun sequence of Planosporangium mesophilum NBRC 109066.</title>
        <authorList>
            <person name="Komaki H."/>
            <person name="Tamura T."/>
        </authorList>
    </citation>
    <scope>NUCLEOTIDE SEQUENCE</scope>
    <source>
        <strain evidence="2">NBRC 109066</strain>
    </source>
</reference>
<evidence type="ECO:0000313" key="2">
    <source>
        <dbReference type="EMBL" id="GII23334.1"/>
    </source>
</evidence>
<evidence type="ECO:0000313" key="3">
    <source>
        <dbReference type="Proteomes" id="UP000599074"/>
    </source>
</evidence>
<feature type="signal peptide" evidence="1">
    <location>
        <begin position="1"/>
        <end position="26"/>
    </location>
</feature>
<gene>
    <name evidence="2" type="ORF">Pme01_29310</name>
</gene>
<accession>A0A8J3TBM7</accession>